<organism evidence="8 9">
    <name type="scientific">Methermicoccus shengliensis</name>
    <dbReference type="NCBI Taxonomy" id="660064"/>
    <lineage>
        <taxon>Archaea</taxon>
        <taxon>Methanobacteriati</taxon>
        <taxon>Methanobacteriota</taxon>
        <taxon>Stenosarchaea group</taxon>
        <taxon>Methanomicrobia</taxon>
        <taxon>Methanosarcinales</taxon>
        <taxon>Methermicoccaceae</taxon>
        <taxon>Methermicoccus</taxon>
    </lineage>
</organism>
<dbReference type="SUPFAM" id="SSF50249">
    <property type="entry name" value="Nucleic acid-binding proteins"/>
    <property type="match status" value="1"/>
</dbReference>
<dbReference type="InterPro" id="IPR023474">
    <property type="entry name" value="Rrp4"/>
</dbReference>
<dbReference type="Gene3D" id="2.40.50.100">
    <property type="match status" value="1"/>
</dbReference>
<dbReference type="SMART" id="SM00316">
    <property type="entry name" value="S1"/>
    <property type="match status" value="1"/>
</dbReference>
<dbReference type="InterPro" id="IPR012340">
    <property type="entry name" value="NA-bd_OB-fold"/>
</dbReference>
<keyword evidence="4 5" id="KW-0694">RNA-binding</keyword>
<dbReference type="SUPFAM" id="SSF110324">
    <property type="entry name" value="Ribosomal L27 protein-like"/>
    <property type="match status" value="1"/>
</dbReference>
<comment type="subcellular location">
    <subcellularLocation>
        <location evidence="5">Cytoplasm</location>
    </subcellularLocation>
</comment>
<dbReference type="RefSeq" id="WP_052353357.1">
    <property type="nucleotide sequence ID" value="NZ_DUIH01000003.1"/>
</dbReference>
<evidence type="ECO:0000256" key="6">
    <source>
        <dbReference type="SAM" id="MobiDB-lite"/>
    </source>
</evidence>
<evidence type="ECO:0000256" key="3">
    <source>
        <dbReference type="ARBA" id="ARBA00022835"/>
    </source>
</evidence>
<dbReference type="InterPro" id="IPR054371">
    <property type="entry name" value="RRP4_N"/>
</dbReference>
<dbReference type="Gene3D" id="2.40.50.140">
    <property type="entry name" value="Nucleic acid-binding proteins"/>
    <property type="match status" value="1"/>
</dbReference>
<evidence type="ECO:0000256" key="4">
    <source>
        <dbReference type="ARBA" id="ARBA00022884"/>
    </source>
</evidence>
<evidence type="ECO:0000313" key="8">
    <source>
        <dbReference type="EMBL" id="HIH69172.1"/>
    </source>
</evidence>
<dbReference type="InterPro" id="IPR003029">
    <property type="entry name" value="S1_domain"/>
</dbReference>
<dbReference type="GO" id="GO:0000467">
    <property type="term" value="P:exonucleolytic trimming to generate mature 3'-end of 5.8S rRNA from tricistronic rRNA transcript (SSU-rRNA, 5.8S rRNA, LSU-rRNA)"/>
    <property type="evidence" value="ECO:0007669"/>
    <property type="project" value="TreeGrafter"/>
</dbReference>
<dbReference type="AlphaFoldDB" id="A0A832RTS6"/>
<dbReference type="GO" id="GO:0071034">
    <property type="term" value="P:CUT catabolic process"/>
    <property type="evidence" value="ECO:0007669"/>
    <property type="project" value="TreeGrafter"/>
</dbReference>
<gene>
    <name evidence="5" type="primary">rrp4</name>
    <name evidence="8" type="ORF">HA299_00905</name>
</gene>
<evidence type="ECO:0000256" key="5">
    <source>
        <dbReference type="HAMAP-Rule" id="MF_00623"/>
    </source>
</evidence>
<comment type="subunit">
    <text evidence="5">Component of the archaeal exosome complex. Forms a trimer of Rrp4 and/or Csl4 subunits. The trimer associates with an hexameric ring-like arrangement composed of 3 Rrp41-Rrp42 heterodimers.</text>
</comment>
<dbReference type="GO" id="GO:0071051">
    <property type="term" value="P:poly(A)-dependent snoRNA 3'-end processing"/>
    <property type="evidence" value="ECO:0007669"/>
    <property type="project" value="TreeGrafter"/>
</dbReference>
<evidence type="ECO:0000313" key="9">
    <source>
        <dbReference type="Proteomes" id="UP000600363"/>
    </source>
</evidence>
<dbReference type="EMBL" id="DUIH01000003">
    <property type="protein sequence ID" value="HIH69172.1"/>
    <property type="molecule type" value="Genomic_DNA"/>
</dbReference>
<dbReference type="Gene3D" id="3.30.1370.10">
    <property type="entry name" value="K Homology domain, type 1"/>
    <property type="match status" value="1"/>
</dbReference>
<evidence type="ECO:0000259" key="7">
    <source>
        <dbReference type="PROSITE" id="PS50126"/>
    </source>
</evidence>
<dbReference type="PROSITE" id="PS50126">
    <property type="entry name" value="S1"/>
    <property type="match status" value="1"/>
</dbReference>
<keyword evidence="3 5" id="KW-0271">Exosome</keyword>
<dbReference type="GO" id="GO:0008143">
    <property type="term" value="F:poly(A) binding"/>
    <property type="evidence" value="ECO:0007669"/>
    <property type="project" value="InterPro"/>
</dbReference>
<dbReference type="GO" id="GO:0005737">
    <property type="term" value="C:cytoplasm"/>
    <property type="evidence" value="ECO:0007669"/>
    <property type="project" value="UniProtKB-SubCell"/>
</dbReference>
<accession>A0A832RTS6</accession>
<sequence length="233" mass="26016">MRIVIPGELLSEDAKRAGEGTYVEDGKVYSLLYGVAHEGKSIRVIPLEGKYIPTRGDTIIGMVSELTPFGWVLDIASPYEGFLHLSEYPKKIDSADMEQHLTIGDSVVVGVKEVAPSMRVMLELKEGVPRPLKGGRLIEISHTRVPRLIGRGGSMISMLQRETGCRLLVGQNGRVWITGPRRQVSLVADLVEMIEREAHTPGLTDRVLAKIREHREREPKQRAETDFLDELLK</sequence>
<evidence type="ECO:0000256" key="1">
    <source>
        <dbReference type="ARBA" id="ARBA00009155"/>
    </source>
</evidence>
<comment type="caution">
    <text evidence="8">The sequence shown here is derived from an EMBL/GenBank/DDBJ whole genome shotgun (WGS) entry which is preliminary data.</text>
</comment>
<dbReference type="InterPro" id="IPR036612">
    <property type="entry name" value="KH_dom_type_1_sf"/>
</dbReference>
<dbReference type="CDD" id="cd05789">
    <property type="entry name" value="S1_Rrp4"/>
    <property type="match status" value="1"/>
</dbReference>
<feature type="domain" description="S1 motif" evidence="7">
    <location>
        <begin position="56"/>
        <end position="125"/>
    </location>
</feature>
<protein>
    <recommendedName>
        <fullName evidence="5">Exosome complex component Rrp4</fullName>
    </recommendedName>
</protein>
<dbReference type="InterPro" id="IPR004088">
    <property type="entry name" value="KH_dom_type_1"/>
</dbReference>
<evidence type="ECO:0000256" key="2">
    <source>
        <dbReference type="ARBA" id="ARBA00022490"/>
    </source>
</evidence>
<name>A0A832RTS6_9EURY</name>
<dbReference type="SUPFAM" id="SSF54791">
    <property type="entry name" value="Eukaryotic type KH-domain (KH-domain type I)"/>
    <property type="match status" value="1"/>
</dbReference>
<comment type="similarity">
    <text evidence="1 5">Belongs to the RRP4 family.</text>
</comment>
<dbReference type="Pfam" id="PF00575">
    <property type="entry name" value="S1"/>
    <property type="match status" value="1"/>
</dbReference>
<dbReference type="CDD" id="cd22524">
    <property type="entry name" value="KH-I_Rrp4_prokar"/>
    <property type="match status" value="1"/>
</dbReference>
<dbReference type="PROSITE" id="PS50084">
    <property type="entry name" value="KH_TYPE_1"/>
    <property type="match status" value="1"/>
</dbReference>
<reference evidence="8" key="1">
    <citation type="journal article" date="2020" name="bioRxiv">
        <title>A rank-normalized archaeal taxonomy based on genome phylogeny resolves widespread incomplete and uneven classifications.</title>
        <authorList>
            <person name="Rinke C."/>
            <person name="Chuvochina M."/>
            <person name="Mussig A.J."/>
            <person name="Chaumeil P.-A."/>
            <person name="Waite D.W."/>
            <person name="Whitman W.B."/>
            <person name="Parks D.H."/>
            <person name="Hugenholtz P."/>
        </authorList>
    </citation>
    <scope>NUCLEOTIDE SEQUENCE</scope>
    <source>
        <strain evidence="8">UBA12518</strain>
    </source>
</reference>
<dbReference type="InterPro" id="IPR026699">
    <property type="entry name" value="Exosome_RNA_bind1/RRP40/RRP4"/>
</dbReference>
<feature type="region of interest" description="Disordered" evidence="6">
    <location>
        <begin position="214"/>
        <end position="233"/>
    </location>
</feature>
<dbReference type="SMART" id="SM00322">
    <property type="entry name" value="KH"/>
    <property type="match status" value="1"/>
</dbReference>
<dbReference type="PANTHER" id="PTHR21321:SF4">
    <property type="entry name" value="EXOSOME COMPLEX COMPONENT RRP4"/>
    <property type="match status" value="1"/>
</dbReference>
<keyword evidence="2 5" id="KW-0963">Cytoplasm</keyword>
<dbReference type="GO" id="GO:0000178">
    <property type="term" value="C:exosome (RNase complex)"/>
    <property type="evidence" value="ECO:0007669"/>
    <property type="project" value="UniProtKB-KW"/>
</dbReference>
<dbReference type="InterPro" id="IPR004087">
    <property type="entry name" value="KH_dom"/>
</dbReference>
<dbReference type="PANTHER" id="PTHR21321">
    <property type="entry name" value="PNAS-3 RELATED"/>
    <property type="match status" value="1"/>
</dbReference>
<dbReference type="HAMAP" id="MF_00623">
    <property type="entry name" value="Exosome_Rrp4"/>
    <property type="match status" value="1"/>
</dbReference>
<dbReference type="Pfam" id="PF00013">
    <property type="entry name" value="KH_1"/>
    <property type="match status" value="1"/>
</dbReference>
<proteinExistence type="inferred from homology"/>
<dbReference type="GO" id="GO:0034475">
    <property type="term" value="P:U4 snRNA 3'-end processing"/>
    <property type="evidence" value="ECO:0007669"/>
    <property type="project" value="TreeGrafter"/>
</dbReference>
<dbReference type="NCBIfam" id="NF003181">
    <property type="entry name" value="PRK04163.1-1"/>
    <property type="match status" value="1"/>
</dbReference>
<dbReference type="InterPro" id="IPR048565">
    <property type="entry name" value="S1_RRP4"/>
</dbReference>
<dbReference type="Pfam" id="PF22625">
    <property type="entry name" value="ECR1_N_2"/>
    <property type="match status" value="1"/>
</dbReference>
<dbReference type="Proteomes" id="UP000600363">
    <property type="component" value="Unassembled WGS sequence"/>
</dbReference>
<comment type="function">
    <text evidence="5">Non-catalytic component of the exosome, which is a complex involved in RNA degradation. Increases the RNA binding and the efficiency of RNA degradation. Confers strong poly(A) specificity to the exosome.</text>
</comment>